<protein>
    <submittedName>
        <fullName evidence="12">S8 family serine peptidase</fullName>
    </submittedName>
</protein>
<accession>A0A975AJV1</accession>
<feature type="compositionally biased region" description="Basic and acidic residues" evidence="8">
    <location>
        <begin position="68"/>
        <end position="80"/>
    </location>
</feature>
<proteinExistence type="inferred from homology"/>
<dbReference type="SUPFAM" id="SSF52743">
    <property type="entry name" value="Subtilisin-like"/>
    <property type="match status" value="1"/>
</dbReference>
<evidence type="ECO:0000256" key="5">
    <source>
        <dbReference type="PIRSR" id="PIRSR615500-1"/>
    </source>
</evidence>
<evidence type="ECO:0000256" key="8">
    <source>
        <dbReference type="SAM" id="MobiDB-lite"/>
    </source>
</evidence>
<dbReference type="InterPro" id="IPR000209">
    <property type="entry name" value="Peptidase_S8/S53_dom"/>
</dbReference>
<keyword evidence="1 6" id="KW-0645">Protease</keyword>
<feature type="active site" description="Charge relay system" evidence="5 6">
    <location>
        <position position="261"/>
    </location>
</feature>
<evidence type="ECO:0000259" key="10">
    <source>
        <dbReference type="Pfam" id="PF00082"/>
    </source>
</evidence>
<keyword evidence="4 6" id="KW-0720">Serine protease</keyword>
<dbReference type="PROSITE" id="PS51892">
    <property type="entry name" value="SUBTILASE"/>
    <property type="match status" value="1"/>
</dbReference>
<dbReference type="InterPro" id="IPR023827">
    <property type="entry name" value="Peptidase_S8_Asp-AS"/>
</dbReference>
<keyword evidence="13" id="KW-1185">Reference proteome</keyword>
<dbReference type="KEGG" id="scyp:JYB88_10400"/>
<feature type="signal peptide" evidence="9">
    <location>
        <begin position="1"/>
        <end position="22"/>
    </location>
</feature>
<feature type="domain" description="PA" evidence="11">
    <location>
        <begin position="524"/>
        <end position="611"/>
    </location>
</feature>
<evidence type="ECO:0000313" key="12">
    <source>
        <dbReference type="EMBL" id="QSX28697.1"/>
    </source>
</evidence>
<evidence type="ECO:0000256" key="6">
    <source>
        <dbReference type="PROSITE-ProRule" id="PRU01240"/>
    </source>
</evidence>
<dbReference type="InterPro" id="IPR036852">
    <property type="entry name" value="Peptidase_S8/S53_dom_sf"/>
</dbReference>
<gene>
    <name evidence="12" type="ORF">JYB88_10400</name>
</gene>
<keyword evidence="3 6" id="KW-0378">Hydrolase</keyword>
<dbReference type="PRINTS" id="PR00723">
    <property type="entry name" value="SUBTILISIN"/>
</dbReference>
<evidence type="ECO:0000256" key="1">
    <source>
        <dbReference type="ARBA" id="ARBA00022670"/>
    </source>
</evidence>
<dbReference type="Pfam" id="PF02225">
    <property type="entry name" value="PA"/>
    <property type="match status" value="1"/>
</dbReference>
<evidence type="ECO:0000256" key="9">
    <source>
        <dbReference type="SAM" id="SignalP"/>
    </source>
</evidence>
<evidence type="ECO:0000256" key="4">
    <source>
        <dbReference type="ARBA" id="ARBA00022825"/>
    </source>
</evidence>
<dbReference type="Proteomes" id="UP000663281">
    <property type="component" value="Chromosome"/>
</dbReference>
<dbReference type="PROSITE" id="PS00136">
    <property type="entry name" value="SUBTILASE_ASP"/>
    <property type="match status" value="1"/>
</dbReference>
<sequence>MKINSLSIAVLSALYAAGISAAATGVAARETSLKPVPLSMTDIRKQQLPQLQRDPLSARSRGSALNRQIEHKKPEDKFKPEAGLSGEHVYIIQLKDSPVATYAGGVQGLNSTVLQPQAQVQASGSQAVKGAQSLTAAPANSQKLFLNSVSSNRNIDSYQQFLSQKQDKLVQSAAAMGVNLEVQSRFTVTLNAVTARLTQEQAMKLARLGEVESIQRSVIHKLETDVGPQVIKADSAWNNTTINPSYPHGLKGEGQIIGVIDTGINTDHVSFAAVGDDGYAHTNPLGSGNYLGQCQEAEFADRCNDKLIGVYTWDVIAKQYSSGIYTEHRPYFGEDYGGHGSHTSSTAAGNVINNAPFQFASYERFAGDPGMGAYGDGRDTGITRKVSGVAPHANVIMYQGCFNGDQDTPFIGCPTEATLMSIEQAVLDGVDVINYSISGSNFPWDGVIEQAFYSAFAAGISVAAAAGNGGPQAPTNHPSPWLMNVAATEHARMFGFETKYLQDMSGGSTTPPADMDGASLSGGITGPIVLAESYGNKFCDNAFPANTFTSDQIVVCARSNNARMTKAENLLAAGAGGFVLYNTSSFGAAGTEVDDMYPLPSIHINNIEGYNLRKWLLSGTGHRATITAGSALVDMDESRNDKLAEFNSTAINNDFDGTLSPNISAPGVDILAAYSDDQPFTRYPSAMDWNVISGTSMATPHVAGALALVRQAHPEWSVAEVQSAIQLTAGNQLYTQVQPNSGDKIVEKDIYFHGGSGLVNVEAAIDAGFVMDETAENMRLANPHNGGDPADLNVPNLVDTSCAINCSWVRTIKATRDGSWKVSAAPNHDAVSIQFDVYPSEFTLKAGETKTIIVKARVLEATTVQDRLENTYLWGDVKFTPVETSLPEAHWPVKMKVSRNNMPKMLSATAHRNADKLMVNNVPVSKATELHGRAFLADTQYFTAEFLEDLDFTGVYFDNDFTPTKTHWVNVPAGSKRLFAEALETISTTAESIWWAGDLDVLVGRDLNGNHQVDFDEETICWSSSERVVQDYCSINNPDAGDYWVVFYNYRNDFRNEGLSDVYRYAIGVVSGEETSEVSVSTSTELNAATTMVDLALNWNFDSFEPGELKYGAIDLGTSAADAGNLGTVPFVIKRGANDISIKASQDQARPGDVVDFKVSVLPNMLGYDRHFDIKANLPQGMTLVGEPHIGNPRVSAELNVDGNGFTLTGMQADASDRARSYKITTNETDAMCRVPYTADGKYMPIYESLGIKPQMGGYWGAQDDPGEDYQAFSLRYKDLWDYEETNFALYNNQDNVSYPQFTVSPMGYVKLGGDPWLIAEFDLPFDKHFLNSMYGAIPDSMIAPLYRTTEFYGSLGTPLVDTWDSHTGMTVLYDDSPKMLLVDWRGAETEVPVLNWDTWELEWQSWGDNYDFQTYIYMDYNHEANHPEVIMAYDNLVFDADGHPEYPLYPGDESRAYNGSVGMYGYHGQRGTYAPIDGVLADSFTHGSINEKLKNGLVICYDYDGPEATAFDIEFQAKVGFDSLARNLAVEVNSEIEGIETMTATYKLSVPGNITLAAMADLTTMENTAIEGIEVVYHDKDAVSNTISVSGEHITAVVHGHGSGAGFDLIPEANWYGETRVTVTVADNAFPNDAMSTSFMLTVTSDGIEYGCTDSSATNFDGNANTDDGSCTYPAPPASAPAKDTSGGTTSVPALLLGLLMLAYRNMSRNMSRPMSSKMNKQG</sequence>
<dbReference type="Gene3D" id="3.50.30.30">
    <property type="match status" value="1"/>
</dbReference>
<feature type="region of interest" description="Disordered" evidence="8">
    <location>
        <begin position="51"/>
        <end position="80"/>
    </location>
</feature>
<feature type="active site" description="Charge relay system" evidence="5 6">
    <location>
        <position position="339"/>
    </location>
</feature>
<reference evidence="12 13" key="1">
    <citation type="submission" date="2021-03" db="EMBL/GenBank/DDBJ databases">
        <title>Novel species identification of genus Shewanella.</title>
        <authorList>
            <person name="Liu G."/>
            <person name="Zhang Q."/>
        </authorList>
    </citation>
    <scope>NUCLEOTIDE SEQUENCE [LARGE SCALE GENOMIC DNA]</scope>
    <source>
        <strain evidence="12 13">FJAT-53726</strain>
    </source>
</reference>
<dbReference type="InterPro" id="IPR003137">
    <property type="entry name" value="PA_domain"/>
</dbReference>
<dbReference type="Gene3D" id="3.40.50.200">
    <property type="entry name" value="Peptidase S8/S53 domain"/>
    <property type="match status" value="1"/>
</dbReference>
<evidence type="ECO:0000256" key="7">
    <source>
        <dbReference type="RuleBase" id="RU003355"/>
    </source>
</evidence>
<dbReference type="InterPro" id="IPR045051">
    <property type="entry name" value="SBT"/>
</dbReference>
<feature type="active site" description="Charge relay system" evidence="5 6">
    <location>
        <position position="696"/>
    </location>
</feature>
<feature type="domain" description="Peptidase S8/S53" evidence="10">
    <location>
        <begin position="252"/>
        <end position="732"/>
    </location>
</feature>
<dbReference type="GO" id="GO:0006508">
    <property type="term" value="P:proteolysis"/>
    <property type="evidence" value="ECO:0007669"/>
    <property type="project" value="UniProtKB-KW"/>
</dbReference>
<name>A0A975AJV1_9GAMM</name>
<dbReference type="InterPro" id="IPR015500">
    <property type="entry name" value="Peptidase_S8_subtilisin-rel"/>
</dbReference>
<dbReference type="PROSITE" id="PS00138">
    <property type="entry name" value="SUBTILASE_SER"/>
    <property type="match status" value="1"/>
</dbReference>
<dbReference type="GO" id="GO:0004252">
    <property type="term" value="F:serine-type endopeptidase activity"/>
    <property type="evidence" value="ECO:0007669"/>
    <property type="project" value="UniProtKB-UniRule"/>
</dbReference>
<evidence type="ECO:0000256" key="2">
    <source>
        <dbReference type="ARBA" id="ARBA00022729"/>
    </source>
</evidence>
<dbReference type="InterPro" id="IPR023828">
    <property type="entry name" value="Peptidase_S8_Ser-AS"/>
</dbReference>
<dbReference type="CDD" id="cd02120">
    <property type="entry name" value="PA_subtilisin_like"/>
    <property type="match status" value="1"/>
</dbReference>
<feature type="chain" id="PRO_5037447301" evidence="9">
    <location>
        <begin position="23"/>
        <end position="1724"/>
    </location>
</feature>
<dbReference type="PANTHER" id="PTHR10795">
    <property type="entry name" value="PROPROTEIN CONVERTASE SUBTILISIN/KEXIN"/>
    <property type="match status" value="1"/>
</dbReference>
<evidence type="ECO:0000256" key="3">
    <source>
        <dbReference type="ARBA" id="ARBA00022801"/>
    </source>
</evidence>
<evidence type="ECO:0000259" key="11">
    <source>
        <dbReference type="Pfam" id="PF02225"/>
    </source>
</evidence>
<organism evidence="12 13">
    <name type="scientific">Shewanella cyperi</name>
    <dbReference type="NCBI Taxonomy" id="2814292"/>
    <lineage>
        <taxon>Bacteria</taxon>
        <taxon>Pseudomonadati</taxon>
        <taxon>Pseudomonadota</taxon>
        <taxon>Gammaproteobacteria</taxon>
        <taxon>Alteromonadales</taxon>
        <taxon>Shewanellaceae</taxon>
        <taxon>Shewanella</taxon>
    </lineage>
</organism>
<comment type="similarity">
    <text evidence="6 7">Belongs to the peptidase S8 family.</text>
</comment>
<dbReference type="EMBL" id="CP071504">
    <property type="protein sequence ID" value="QSX28697.1"/>
    <property type="molecule type" value="Genomic_DNA"/>
</dbReference>
<dbReference type="Pfam" id="PF00082">
    <property type="entry name" value="Peptidase_S8"/>
    <property type="match status" value="1"/>
</dbReference>
<keyword evidence="2 9" id="KW-0732">Signal</keyword>
<dbReference type="RefSeq" id="WP_207324073.1">
    <property type="nucleotide sequence ID" value="NZ_CP071504.1"/>
</dbReference>
<evidence type="ECO:0000313" key="13">
    <source>
        <dbReference type="Proteomes" id="UP000663281"/>
    </source>
</evidence>